<sequence>MTTKYIALLALALSSSLAQAESYTFEYKATINSITRGDPALPSSALSSVDLGTVTTSIGDVVTTRFTIDSSSFSNYDPYADRYTAWYSTSNYNVHFEQSGYTETTNSYAFTAVIDAQNGDYGGDSFTAAYTAYHYWPAMAYTEYTFELTDKSGQALTNTALDLEAFKQLAPSFAMRHSILGNGGMETIYLTGTVGSFALVSEVPEPSTYAMLAAGLCFVAWRRNRLN</sequence>
<dbReference type="Proteomes" id="UP000628442">
    <property type="component" value="Unassembled WGS sequence"/>
</dbReference>
<feature type="domain" description="Ice-binding protein C-terminal" evidence="2">
    <location>
        <begin position="203"/>
        <end position="223"/>
    </location>
</feature>
<dbReference type="EMBL" id="BMWV01000008">
    <property type="protein sequence ID" value="GGY51427.1"/>
    <property type="molecule type" value="Genomic_DNA"/>
</dbReference>
<feature type="signal peptide" evidence="1">
    <location>
        <begin position="1"/>
        <end position="20"/>
    </location>
</feature>
<reference evidence="3" key="3">
    <citation type="submission" date="2022-12" db="EMBL/GenBank/DDBJ databases">
        <authorList>
            <person name="Sun Q."/>
            <person name="Kim S."/>
        </authorList>
    </citation>
    <scope>NUCLEOTIDE SEQUENCE</scope>
    <source>
        <strain evidence="3">KCTC 12343</strain>
    </source>
</reference>
<dbReference type="EMBL" id="CP036401">
    <property type="protein sequence ID" value="QBI03613.1"/>
    <property type="molecule type" value="Genomic_DNA"/>
</dbReference>
<evidence type="ECO:0000313" key="5">
    <source>
        <dbReference type="Proteomes" id="UP000292307"/>
    </source>
</evidence>
<gene>
    <name evidence="4" type="ORF">EYF70_24370</name>
    <name evidence="3" type="ORF">GCM10007387_37280</name>
</gene>
<dbReference type="Pfam" id="PF07589">
    <property type="entry name" value="PEP-CTERM"/>
    <property type="match status" value="1"/>
</dbReference>
<organism evidence="3 6">
    <name type="scientific">Pseudoduganella albidiflava</name>
    <dbReference type="NCBI Taxonomy" id="321983"/>
    <lineage>
        <taxon>Bacteria</taxon>
        <taxon>Pseudomonadati</taxon>
        <taxon>Pseudomonadota</taxon>
        <taxon>Betaproteobacteria</taxon>
        <taxon>Burkholderiales</taxon>
        <taxon>Oxalobacteraceae</taxon>
        <taxon>Telluria group</taxon>
        <taxon>Pseudoduganella</taxon>
    </lineage>
</organism>
<protein>
    <submittedName>
        <fullName evidence="4">PEP-CTERM sorting domain-containing protein</fullName>
    </submittedName>
</protein>
<evidence type="ECO:0000313" key="6">
    <source>
        <dbReference type="Proteomes" id="UP000628442"/>
    </source>
</evidence>
<feature type="chain" id="PRO_5044601928" evidence="1">
    <location>
        <begin position="21"/>
        <end position="227"/>
    </location>
</feature>
<evidence type="ECO:0000256" key="1">
    <source>
        <dbReference type="SAM" id="SignalP"/>
    </source>
</evidence>
<name>A0A411X400_9BURK</name>
<accession>A0A411X400</accession>
<dbReference type="NCBIfam" id="TIGR02595">
    <property type="entry name" value="PEP_CTERM"/>
    <property type="match status" value="1"/>
</dbReference>
<reference evidence="3" key="1">
    <citation type="journal article" date="2014" name="Int. J. Syst. Evol. Microbiol.">
        <title>Complete genome sequence of Corynebacterium casei LMG S-19264T (=DSM 44701T), isolated from a smear-ripened cheese.</title>
        <authorList>
            <consortium name="US DOE Joint Genome Institute (JGI-PGF)"/>
            <person name="Walter F."/>
            <person name="Albersmeier A."/>
            <person name="Kalinowski J."/>
            <person name="Ruckert C."/>
        </authorList>
    </citation>
    <scope>NUCLEOTIDE SEQUENCE</scope>
    <source>
        <strain evidence="3">KCTC 12343</strain>
    </source>
</reference>
<dbReference type="RefSeq" id="WP_131147711.1">
    <property type="nucleotide sequence ID" value="NZ_BMWV01000008.1"/>
</dbReference>
<proteinExistence type="predicted"/>
<evidence type="ECO:0000259" key="2">
    <source>
        <dbReference type="Pfam" id="PF07589"/>
    </source>
</evidence>
<reference evidence="4 5" key="2">
    <citation type="submission" date="2019-02" db="EMBL/GenBank/DDBJ databases">
        <title>Draft Genome Sequences of Six Type Strains of the Genus Massilia.</title>
        <authorList>
            <person name="Miess H."/>
            <person name="Frediansyhah A."/>
            <person name="Gross H."/>
        </authorList>
    </citation>
    <scope>NUCLEOTIDE SEQUENCE [LARGE SCALE GENOMIC DNA]</scope>
    <source>
        <strain evidence="4 5">DSM 17472</strain>
    </source>
</reference>
<evidence type="ECO:0000313" key="3">
    <source>
        <dbReference type="EMBL" id="GGY51427.1"/>
    </source>
</evidence>
<keyword evidence="5" id="KW-1185">Reference proteome</keyword>
<dbReference type="OrthoDB" id="8758204at2"/>
<dbReference type="AlphaFoldDB" id="A0A411X400"/>
<dbReference type="InterPro" id="IPR013424">
    <property type="entry name" value="Ice-binding_C"/>
</dbReference>
<dbReference type="Proteomes" id="UP000292307">
    <property type="component" value="Chromosome"/>
</dbReference>
<keyword evidence="1" id="KW-0732">Signal</keyword>
<evidence type="ECO:0000313" key="4">
    <source>
        <dbReference type="EMBL" id="QBI03613.1"/>
    </source>
</evidence>